<proteinExistence type="predicted"/>
<dbReference type="Proteomes" id="UP000309231">
    <property type="component" value="Chromosome"/>
</dbReference>
<sequence length="438" mass="47667">MTTQIPSPRLSLTAQQREALAAAASFPLLSAIQGRRSRRFPVGGSIPSGPLAYTSTRDVEPLDEVERALILATVTGVTGWHFGISHHPGYAPAFPNYSGSASGRTFPSAAGFEIVEFFFTDDSGTYFLSSRDTAPTVPVNDGAVDIDDWLAATVSSYRQLSTDRIHIPRSEPYLEGHNTWIANHPGSLLVIPVADIAQHLLANLAFFLQNGYLIYDDVNNRPIPGLKEAATGLAHRDDDPFPLTFVEQYSLTEATAELMTSVYNGHLLLGALGLGGWTFDGIDRLTILGASGDPDVPGLGFNVQTDERWALPNPTGLPGVFETYSRPHYPDIAAAVRAFADRKFGPGGPFHPDTPGPWRDSRTVRSAAAGHDEQFITLLTIAAQYIDDTFGKFPGTVPTVHIMNYLQAQHIDLGFYDTHFQPGAYLSTHAEHDRIWHG</sequence>
<dbReference type="GeneID" id="76724900"/>
<evidence type="ECO:0000313" key="2">
    <source>
        <dbReference type="Proteomes" id="UP000309231"/>
    </source>
</evidence>
<reference evidence="1 2" key="1">
    <citation type="journal article" date="2019" name="BMC Evol. Biol.">
        <title>Comparative genomics of Mycobacterium mucogenicum and Mycobacterium neoaurum clade members emphasizing tRNA and non-coding RNA.</title>
        <authorList>
            <person name="Behra P.R.K."/>
            <person name="Pettersson B.M.F."/>
            <person name="Das S."/>
            <person name="Dasgupta S."/>
            <person name="Kirsebom L.A."/>
        </authorList>
    </citation>
    <scope>NUCLEOTIDE SEQUENCE [LARGE SCALE GENOMIC DNA]</scope>
    <source>
        <strain evidence="1 2">DSM 44124</strain>
    </source>
</reference>
<name>A0A8E4W3P9_MYCMU</name>
<dbReference type="RefSeq" id="WP_082371036.1">
    <property type="nucleotide sequence ID" value="NZ_ANBS01000034.1"/>
</dbReference>
<dbReference type="KEGG" id="mmuc:C1S78_008275"/>
<evidence type="ECO:0000313" key="1">
    <source>
        <dbReference type="EMBL" id="QPG70926.1"/>
    </source>
</evidence>
<protein>
    <submittedName>
        <fullName evidence="1">Uncharacterized protein</fullName>
    </submittedName>
</protein>
<dbReference type="AlphaFoldDB" id="A0A8E4W3P9"/>
<reference evidence="1 2" key="2">
    <citation type="journal article" date="2019" name="Sci. Rep.">
        <title>Insight into the biology of Mycobacterium mucogenicum and Mycobacterium neoaurum clade members.</title>
        <authorList>
            <person name="Behra P.R.K."/>
            <person name="Pettersson B.M.F."/>
            <person name="Ramesh M."/>
            <person name="Dasgupta S."/>
            <person name="Kirsebom L.A."/>
        </authorList>
    </citation>
    <scope>NUCLEOTIDE SEQUENCE [LARGE SCALE GENOMIC DNA]</scope>
    <source>
        <strain evidence="1 2">DSM 44124</strain>
    </source>
</reference>
<gene>
    <name evidence="1" type="ORF">C1S78_008275</name>
</gene>
<keyword evidence="2" id="KW-1185">Reference proteome</keyword>
<organism evidence="1 2">
    <name type="scientific">Mycolicibacterium mucogenicum DSM 44124</name>
    <dbReference type="NCBI Taxonomy" id="1226753"/>
    <lineage>
        <taxon>Bacteria</taxon>
        <taxon>Bacillati</taxon>
        <taxon>Actinomycetota</taxon>
        <taxon>Actinomycetes</taxon>
        <taxon>Mycobacteriales</taxon>
        <taxon>Mycobacteriaceae</taxon>
        <taxon>Mycolicibacterium</taxon>
    </lineage>
</organism>
<dbReference type="EMBL" id="CP062008">
    <property type="protein sequence ID" value="QPG70926.1"/>
    <property type="molecule type" value="Genomic_DNA"/>
</dbReference>
<accession>A0A8E4W3P9</accession>